<keyword evidence="2" id="KW-1185">Reference proteome</keyword>
<gene>
    <name evidence="1" type="ORF">UABAM_04950</name>
</gene>
<proteinExistence type="predicted"/>
<sequence>MQYEKAPINETIWRWGIHQEKLEVLQESSQEALEVIGLHGVTAFAGEIPSDAKVSNARVKDLVALGFPVYITPLDATPEHRTVELPKSITAETVEIWNNVWKRMD</sequence>
<evidence type="ECO:0000313" key="1">
    <source>
        <dbReference type="EMBL" id="BBM86564.1"/>
    </source>
</evidence>
<evidence type="ECO:0000313" key="2">
    <source>
        <dbReference type="Proteomes" id="UP000326354"/>
    </source>
</evidence>
<dbReference type="Proteomes" id="UP000326354">
    <property type="component" value="Chromosome"/>
</dbReference>
<organism evidence="1 2">
    <name type="scientific">Uabimicrobium amorphum</name>
    <dbReference type="NCBI Taxonomy" id="2596890"/>
    <lineage>
        <taxon>Bacteria</taxon>
        <taxon>Pseudomonadati</taxon>
        <taxon>Planctomycetota</taxon>
        <taxon>Candidatus Uabimicrobiia</taxon>
        <taxon>Candidatus Uabimicrobiales</taxon>
        <taxon>Candidatus Uabimicrobiaceae</taxon>
        <taxon>Candidatus Uabimicrobium</taxon>
    </lineage>
</organism>
<dbReference type="AlphaFoldDB" id="A0A5S9IRH3"/>
<dbReference type="KEGG" id="uam:UABAM_04950"/>
<protein>
    <submittedName>
        <fullName evidence="1">Uncharacterized protein</fullName>
    </submittedName>
</protein>
<dbReference type="RefSeq" id="WP_151970612.1">
    <property type="nucleotide sequence ID" value="NZ_AP019860.1"/>
</dbReference>
<accession>A0A5S9IRH3</accession>
<dbReference type="EMBL" id="AP019860">
    <property type="protein sequence ID" value="BBM86564.1"/>
    <property type="molecule type" value="Genomic_DNA"/>
</dbReference>
<reference evidence="1 2" key="1">
    <citation type="submission" date="2019-08" db="EMBL/GenBank/DDBJ databases">
        <title>Complete genome sequence of Candidatus Uab amorphum.</title>
        <authorList>
            <person name="Shiratori T."/>
            <person name="Suzuki S."/>
            <person name="Kakizawa Y."/>
            <person name="Ishida K."/>
        </authorList>
    </citation>
    <scope>NUCLEOTIDE SEQUENCE [LARGE SCALE GENOMIC DNA]</scope>
    <source>
        <strain evidence="1 2">SRT547</strain>
    </source>
</reference>
<name>A0A5S9IRH3_UABAM</name>